<evidence type="ECO:0008006" key="5">
    <source>
        <dbReference type="Google" id="ProtNLM"/>
    </source>
</evidence>
<organism evidence="3 4">
    <name type="scientific">Deferribacter autotrophicus</name>
    <dbReference type="NCBI Taxonomy" id="500465"/>
    <lineage>
        <taxon>Bacteria</taxon>
        <taxon>Pseudomonadati</taxon>
        <taxon>Deferribacterota</taxon>
        <taxon>Deferribacteres</taxon>
        <taxon>Deferribacterales</taxon>
        <taxon>Deferribacteraceae</taxon>
        <taxon>Deferribacter</taxon>
    </lineage>
</organism>
<dbReference type="EMBL" id="VFJB01000009">
    <property type="protein sequence ID" value="KAA0257098.1"/>
    <property type="molecule type" value="Genomic_DNA"/>
</dbReference>
<evidence type="ECO:0000256" key="2">
    <source>
        <dbReference type="SAM" id="Phobius"/>
    </source>
</evidence>
<protein>
    <recommendedName>
        <fullName evidence="5">DUF2802 domain-containing protein</fullName>
    </recommendedName>
</protein>
<dbReference type="Pfam" id="PF19610">
    <property type="entry name" value="DUF6115"/>
    <property type="match status" value="1"/>
</dbReference>
<dbReference type="Gene3D" id="1.10.10.60">
    <property type="entry name" value="Homeodomain-like"/>
    <property type="match status" value="1"/>
</dbReference>
<dbReference type="OrthoDB" id="2086261at2"/>
<dbReference type="Proteomes" id="UP000322876">
    <property type="component" value="Unassembled WGS sequence"/>
</dbReference>
<keyword evidence="2" id="KW-0472">Membrane</keyword>
<keyword evidence="2" id="KW-0812">Transmembrane</keyword>
<feature type="coiled-coil region" evidence="1">
    <location>
        <begin position="50"/>
        <end position="81"/>
    </location>
</feature>
<dbReference type="AlphaFoldDB" id="A0A5A8F645"/>
<evidence type="ECO:0000313" key="4">
    <source>
        <dbReference type="Proteomes" id="UP000322876"/>
    </source>
</evidence>
<comment type="caution">
    <text evidence="3">The sequence shown here is derived from an EMBL/GenBank/DDBJ whole genome shotgun (WGS) entry which is preliminary data.</text>
</comment>
<sequence>MNYSLILIIAFLLIGILYIFIFILLVKLKSIEKKLIDISYEDVQIIVNDLKELLVESERVSEQIDNNLREKEALLEDLVDLIDAKINRLEAISSSVPSEKDLKSQIIALYKSGKNVSEIAKDLNISVTEVNLVLKLLYEN</sequence>
<accession>A0A5A8F645</accession>
<keyword evidence="2" id="KW-1133">Transmembrane helix</keyword>
<name>A0A5A8F645_9BACT</name>
<keyword evidence="1" id="KW-0175">Coiled coil</keyword>
<gene>
    <name evidence="3" type="ORF">FHQ18_11050</name>
</gene>
<dbReference type="InterPro" id="IPR046118">
    <property type="entry name" value="DUF6115"/>
</dbReference>
<reference evidence="3 4" key="1">
    <citation type="submission" date="2019-06" db="EMBL/GenBank/DDBJ databases">
        <title>Genomic insights into carbon and energy metabolism of Deferribacter autotrophicus revealed new metabolic traits in the phylum Deferribacteres.</title>
        <authorList>
            <person name="Slobodkin A.I."/>
            <person name="Slobodkina G.B."/>
            <person name="Allioux M."/>
            <person name="Alain K."/>
            <person name="Jebbar M."/>
            <person name="Shadrin V."/>
            <person name="Kublanov I.V."/>
            <person name="Toshchakov S.V."/>
            <person name="Bonch-Osmolovskaya E.A."/>
        </authorList>
    </citation>
    <scope>NUCLEOTIDE SEQUENCE [LARGE SCALE GENOMIC DNA]</scope>
    <source>
        <strain evidence="3 4">SL50</strain>
    </source>
</reference>
<feature type="transmembrane region" description="Helical" evidence="2">
    <location>
        <begin position="6"/>
        <end position="26"/>
    </location>
</feature>
<dbReference type="RefSeq" id="WP_149267241.1">
    <property type="nucleotide sequence ID" value="NZ_VFJB01000009.1"/>
</dbReference>
<evidence type="ECO:0000256" key="1">
    <source>
        <dbReference type="SAM" id="Coils"/>
    </source>
</evidence>
<proteinExistence type="predicted"/>
<keyword evidence="4" id="KW-1185">Reference proteome</keyword>
<evidence type="ECO:0000313" key="3">
    <source>
        <dbReference type="EMBL" id="KAA0257098.1"/>
    </source>
</evidence>